<sequence length="365" mass="40108">MQWVRALPLGTVVLTAVLMAAAAVSSGQKRPLPFLARRNARYVGSQVCFACHWDVAQVWASLPHSQWMLDEKLPHHLRGCEACHGPGSLHVVARKGNIIVWRSLSVADQNAICLQCHQTVTADKWHYSPHGKGAGAKRPSPACTDCHDVHLPTRRRWMLKSATNQLCLRCHSDIVQKVRRDEHHSLARTQCAACHDPHDGAIAGMLKLTPTALCTRCHDLVQVTPADHTPEFVKGHGKQAKVNDRRCAACHGRDGCDRCHGVAMPHPKGFATAHGEATLNAPHTCTRCHDQSFCAKCHADAPPVSHDAADYAAKGHADEFRRLSRRAAAYCKTCHQRPFCDDCHRQKGIPLEAVERLSSPPALAP</sequence>
<evidence type="ECO:0000313" key="4">
    <source>
        <dbReference type="Proteomes" id="UP000236173"/>
    </source>
</evidence>
<dbReference type="Gene3D" id="3.90.10.10">
    <property type="entry name" value="Cytochrome C3"/>
    <property type="match status" value="1"/>
</dbReference>
<protein>
    <recommendedName>
        <fullName evidence="2">Doubled CXXCH motif domain-containing protein</fullName>
    </recommendedName>
</protein>
<feature type="domain" description="Doubled CXXCH motif" evidence="2">
    <location>
        <begin position="142"/>
        <end position="173"/>
    </location>
</feature>
<dbReference type="SUPFAM" id="SSF48695">
    <property type="entry name" value="Multiheme cytochromes"/>
    <property type="match status" value="2"/>
</dbReference>
<proteinExistence type="predicted"/>
<dbReference type="Gene3D" id="1.10.287.3080">
    <property type="match status" value="1"/>
</dbReference>
<evidence type="ECO:0000259" key="2">
    <source>
        <dbReference type="Pfam" id="PF09699"/>
    </source>
</evidence>
<keyword evidence="1" id="KW-0732">Signal</keyword>
<evidence type="ECO:0000313" key="3">
    <source>
        <dbReference type="EMBL" id="GBD00226.1"/>
    </source>
</evidence>
<dbReference type="NCBIfam" id="TIGR01905">
    <property type="entry name" value="paired_CXXCH_1"/>
    <property type="match status" value="2"/>
</dbReference>
<name>A0A2H5XGC3_9BACT</name>
<accession>A0A2H5XGC3</accession>
<dbReference type="AlphaFoldDB" id="A0A2H5XGC3"/>
<dbReference type="GO" id="GO:0016491">
    <property type="term" value="F:oxidoreductase activity"/>
    <property type="evidence" value="ECO:0007669"/>
    <property type="project" value="TreeGrafter"/>
</dbReference>
<evidence type="ECO:0000256" key="1">
    <source>
        <dbReference type="ARBA" id="ARBA00022729"/>
    </source>
</evidence>
<gene>
    <name evidence="3" type="ORF">HRbin17_02764</name>
</gene>
<feature type="domain" description="Doubled CXXCH motif" evidence="2">
    <location>
        <begin position="183"/>
        <end position="219"/>
    </location>
</feature>
<dbReference type="InterPro" id="IPR036280">
    <property type="entry name" value="Multihaem_cyt_sf"/>
</dbReference>
<dbReference type="PANTHER" id="PTHR35038">
    <property type="entry name" value="DISSIMILATORY SULFITE REDUCTASE SIRA"/>
    <property type="match status" value="1"/>
</dbReference>
<reference evidence="4" key="1">
    <citation type="submission" date="2017-09" db="EMBL/GenBank/DDBJ databases">
        <title>Metaegenomics of thermophilic ammonia-oxidizing enrichment culture.</title>
        <authorList>
            <person name="Kato S."/>
            <person name="Suzuki K."/>
        </authorList>
    </citation>
    <scope>NUCLEOTIDE SEQUENCE [LARGE SCALE GENOMIC DNA]</scope>
</reference>
<dbReference type="Pfam" id="PF09699">
    <property type="entry name" value="Paired_CXXCH_1"/>
    <property type="match status" value="2"/>
</dbReference>
<dbReference type="Proteomes" id="UP000236173">
    <property type="component" value="Unassembled WGS sequence"/>
</dbReference>
<organism evidence="3 4">
    <name type="scientific">Candidatus Fervidibacter japonicus</name>
    <dbReference type="NCBI Taxonomy" id="2035412"/>
    <lineage>
        <taxon>Bacteria</taxon>
        <taxon>Candidatus Fervidibacterota</taxon>
        <taxon>Candidatus Fervidibacter</taxon>
    </lineage>
</organism>
<dbReference type="EMBL" id="BEHT01000061">
    <property type="protein sequence ID" value="GBD00226.1"/>
    <property type="molecule type" value="Genomic_DNA"/>
</dbReference>
<dbReference type="PANTHER" id="PTHR35038:SF6">
    <property type="entry name" value="SURFACE LOCALIZED DECAHEME CYTOCHROME C LIPOPROTEIN"/>
    <property type="match status" value="1"/>
</dbReference>
<dbReference type="InterPro" id="IPR051829">
    <property type="entry name" value="Multiheme_Cytochr_ET"/>
</dbReference>
<comment type="caution">
    <text evidence="3">The sequence shown here is derived from an EMBL/GenBank/DDBJ whole genome shotgun (WGS) entry which is preliminary data.</text>
</comment>
<dbReference type="InterPro" id="IPR010177">
    <property type="entry name" value="Paired_CXXCH_1"/>
</dbReference>